<organism evidence="1">
    <name type="scientific">Brassica campestris</name>
    <name type="common">Field mustard</name>
    <dbReference type="NCBI Taxonomy" id="3711"/>
    <lineage>
        <taxon>Eukaryota</taxon>
        <taxon>Viridiplantae</taxon>
        <taxon>Streptophyta</taxon>
        <taxon>Embryophyta</taxon>
        <taxon>Tracheophyta</taxon>
        <taxon>Spermatophyta</taxon>
        <taxon>Magnoliopsida</taxon>
        <taxon>eudicotyledons</taxon>
        <taxon>Gunneridae</taxon>
        <taxon>Pentapetalae</taxon>
        <taxon>rosids</taxon>
        <taxon>malvids</taxon>
        <taxon>Brassicales</taxon>
        <taxon>Brassicaceae</taxon>
        <taxon>Brassiceae</taxon>
        <taxon>Brassica</taxon>
    </lineage>
</organism>
<protein>
    <submittedName>
        <fullName evidence="1">Uncharacterized protein</fullName>
    </submittedName>
</protein>
<dbReference type="AlphaFoldDB" id="A0A3P5Z048"/>
<sequence>MITFSLKHSVLLRGLCLTMLILGTSVHSSRGVRRVQVTPTRKLSL</sequence>
<dbReference type="EMBL" id="LR031570">
    <property type="protein sequence ID" value="VDC73432.1"/>
    <property type="molecule type" value="Genomic_DNA"/>
</dbReference>
<evidence type="ECO:0000313" key="1">
    <source>
        <dbReference type="EMBL" id="VDC73432.1"/>
    </source>
</evidence>
<proteinExistence type="predicted"/>
<accession>A0A3P5Z048</accession>
<reference evidence="1" key="1">
    <citation type="submission" date="2018-11" db="EMBL/GenBank/DDBJ databases">
        <authorList>
            <consortium name="Genoscope - CEA"/>
            <person name="William W."/>
        </authorList>
    </citation>
    <scope>NUCLEOTIDE SEQUENCE</scope>
</reference>
<name>A0A3P5Z048_BRACM</name>
<gene>
    <name evidence="1" type="ORF">BRAA05T23146Z</name>
</gene>